<dbReference type="PaxDb" id="73239-Q7RPI1"/>
<dbReference type="EMBL" id="AABL01000394">
    <property type="protein sequence ID" value="EAA20815.1"/>
    <property type="molecule type" value="Genomic_DNA"/>
</dbReference>
<evidence type="ECO:0000313" key="1">
    <source>
        <dbReference type="EMBL" id="EAA20815.1"/>
    </source>
</evidence>
<sequence>MYIPIQIEYLFTCVILKKHPHGIVCVKFKGVEEAEMIIEYFKDVELNDKKLEVYFYDGKQDLKAQCLPPQNKPSHIQNVYENISDPQNTADDKLPPVLLNNNLQSFHDWLDNQSEDEEHEIMVE</sequence>
<accession>Q7RPI1</accession>
<evidence type="ECO:0000313" key="2">
    <source>
        <dbReference type="Proteomes" id="UP000008553"/>
    </source>
</evidence>
<reference evidence="1 2" key="1">
    <citation type="journal article" date="2002" name="Nature">
        <title>Genome sequence and comparative analysis of the model rodent malaria parasite Plasmodium yoelii yoelii.</title>
        <authorList>
            <person name="Carlton J.M."/>
            <person name="Angiuoli S.V."/>
            <person name="Suh B.B."/>
            <person name="Kooij T.W."/>
            <person name="Pertea M."/>
            <person name="Silva J.C."/>
            <person name="Ermolaeva M.D."/>
            <person name="Allen J.E."/>
            <person name="Selengut J.D."/>
            <person name="Koo H.L."/>
            <person name="Peterson J.D."/>
            <person name="Pop M."/>
            <person name="Kosack D.S."/>
            <person name="Shumway M.F."/>
            <person name="Bidwell S.L."/>
            <person name="Shallom S.J."/>
            <person name="van Aken S.E."/>
            <person name="Riedmuller S.B."/>
            <person name="Feldblyum T.V."/>
            <person name="Cho J.K."/>
            <person name="Quackenbush J."/>
            <person name="Sedegah M."/>
            <person name="Shoaibi A."/>
            <person name="Cummings L.M."/>
            <person name="Florens L."/>
            <person name="Yates J.R."/>
            <person name="Raine J.D."/>
            <person name="Sinden R.E."/>
            <person name="Harris M.A."/>
            <person name="Cunningham D.A."/>
            <person name="Preiser P.R."/>
            <person name="Bergman L.W."/>
            <person name="Vaidya A.B."/>
            <person name="van Lin L.H."/>
            <person name="Janse C.J."/>
            <person name="Waters A.P."/>
            <person name="Smith H.O."/>
            <person name="White O.R."/>
            <person name="Salzberg S.L."/>
            <person name="Venter J.C."/>
            <person name="Fraser C.M."/>
            <person name="Hoffman S.L."/>
            <person name="Gardner M.J."/>
            <person name="Carucci D.J."/>
        </authorList>
    </citation>
    <scope>NUCLEOTIDE SEQUENCE [LARGE SCALE GENOMIC DNA]</scope>
    <source>
        <strain evidence="1 2">17XNL</strain>
    </source>
</reference>
<dbReference type="InterPro" id="IPR035979">
    <property type="entry name" value="RBD_domain_sf"/>
</dbReference>
<gene>
    <name evidence="1" type="ORF">PY01478</name>
</gene>
<organism evidence="1 2">
    <name type="scientific">Plasmodium yoelii yoelii</name>
    <dbReference type="NCBI Taxonomy" id="73239"/>
    <lineage>
        <taxon>Eukaryota</taxon>
        <taxon>Sar</taxon>
        <taxon>Alveolata</taxon>
        <taxon>Apicomplexa</taxon>
        <taxon>Aconoidasida</taxon>
        <taxon>Haemosporida</taxon>
        <taxon>Plasmodiidae</taxon>
        <taxon>Plasmodium</taxon>
        <taxon>Plasmodium (Vinckeia)</taxon>
    </lineage>
</organism>
<evidence type="ECO:0008006" key="3">
    <source>
        <dbReference type="Google" id="ProtNLM"/>
    </source>
</evidence>
<dbReference type="AlphaFoldDB" id="Q7RPI1"/>
<name>Q7RPI1_PLAYO</name>
<comment type="caution">
    <text evidence="1">The sequence shown here is derived from an EMBL/GenBank/DDBJ whole genome shotgun (WGS) entry which is preliminary data.</text>
</comment>
<proteinExistence type="predicted"/>
<dbReference type="InParanoid" id="Q7RPI1"/>
<dbReference type="Gene3D" id="3.30.70.330">
    <property type="match status" value="1"/>
</dbReference>
<protein>
    <recommendedName>
        <fullName evidence="3">RRM domain-containing protein</fullName>
    </recommendedName>
</protein>
<keyword evidence="2" id="KW-1185">Reference proteome</keyword>
<dbReference type="GO" id="GO:0003676">
    <property type="term" value="F:nucleic acid binding"/>
    <property type="evidence" value="ECO:0007669"/>
    <property type="project" value="InterPro"/>
</dbReference>
<dbReference type="STRING" id="73239.Q7RPI1"/>
<dbReference type="InterPro" id="IPR012677">
    <property type="entry name" value="Nucleotide-bd_a/b_plait_sf"/>
</dbReference>
<dbReference type="Proteomes" id="UP000008553">
    <property type="component" value="Unassembled WGS sequence"/>
</dbReference>
<dbReference type="SUPFAM" id="SSF54928">
    <property type="entry name" value="RNA-binding domain, RBD"/>
    <property type="match status" value="1"/>
</dbReference>